<dbReference type="EMBL" id="JAHRIP010009590">
    <property type="protein sequence ID" value="MEQ2282781.1"/>
    <property type="molecule type" value="Genomic_DNA"/>
</dbReference>
<name>A0ABV0XMY0_9TELE</name>
<proteinExistence type="predicted"/>
<dbReference type="Proteomes" id="UP001469553">
    <property type="component" value="Unassembled WGS sequence"/>
</dbReference>
<accession>A0ABV0XMY0</accession>
<gene>
    <name evidence="1" type="ORF">AMECASPLE_004385</name>
</gene>
<reference evidence="1 2" key="1">
    <citation type="submission" date="2021-06" db="EMBL/GenBank/DDBJ databases">
        <authorList>
            <person name="Palmer J.M."/>
        </authorList>
    </citation>
    <scope>NUCLEOTIDE SEQUENCE [LARGE SCALE GENOMIC DNA]</scope>
    <source>
        <strain evidence="1 2">AS_MEX2019</strain>
        <tissue evidence="1">Muscle</tissue>
    </source>
</reference>
<sequence>MVFNVTSARDASISKNSTGCTFSQLPCLCRRKKSLYSLMLPPPRFTMRMTCSGCCAMLVSHMVFCMLAKSLNLVSSDQSTFFHIFSLSPRWHVANCEKTSYGFYSTIAFFLPFFH</sequence>
<keyword evidence="2" id="KW-1185">Reference proteome</keyword>
<comment type="caution">
    <text evidence="1">The sequence shown here is derived from an EMBL/GenBank/DDBJ whole genome shotgun (WGS) entry which is preliminary data.</text>
</comment>
<protein>
    <submittedName>
        <fullName evidence="1">Uncharacterized protein</fullName>
    </submittedName>
</protein>
<evidence type="ECO:0000313" key="2">
    <source>
        <dbReference type="Proteomes" id="UP001469553"/>
    </source>
</evidence>
<organism evidence="1 2">
    <name type="scientific">Ameca splendens</name>
    <dbReference type="NCBI Taxonomy" id="208324"/>
    <lineage>
        <taxon>Eukaryota</taxon>
        <taxon>Metazoa</taxon>
        <taxon>Chordata</taxon>
        <taxon>Craniata</taxon>
        <taxon>Vertebrata</taxon>
        <taxon>Euteleostomi</taxon>
        <taxon>Actinopterygii</taxon>
        <taxon>Neopterygii</taxon>
        <taxon>Teleostei</taxon>
        <taxon>Neoteleostei</taxon>
        <taxon>Acanthomorphata</taxon>
        <taxon>Ovalentaria</taxon>
        <taxon>Atherinomorphae</taxon>
        <taxon>Cyprinodontiformes</taxon>
        <taxon>Goodeidae</taxon>
        <taxon>Ameca</taxon>
    </lineage>
</organism>
<evidence type="ECO:0000313" key="1">
    <source>
        <dbReference type="EMBL" id="MEQ2282781.1"/>
    </source>
</evidence>